<dbReference type="GO" id="GO:0004714">
    <property type="term" value="F:transmembrane receptor protein tyrosine kinase activity"/>
    <property type="evidence" value="ECO:0000318"/>
    <property type="project" value="GO_Central"/>
</dbReference>
<evidence type="ECO:0000313" key="4">
    <source>
        <dbReference type="Proteomes" id="UP000015101"/>
    </source>
</evidence>
<dbReference type="GO" id="GO:0043235">
    <property type="term" value="C:receptor complex"/>
    <property type="evidence" value="ECO:0000318"/>
    <property type="project" value="GO_Central"/>
</dbReference>
<dbReference type="RefSeq" id="XP_009014127.1">
    <property type="nucleotide sequence ID" value="XM_009015879.1"/>
</dbReference>
<reference evidence="2 4" key="2">
    <citation type="journal article" date="2013" name="Nature">
        <title>Insights into bilaterian evolution from three spiralian genomes.</title>
        <authorList>
            <person name="Simakov O."/>
            <person name="Marletaz F."/>
            <person name="Cho S.J."/>
            <person name="Edsinger-Gonzales E."/>
            <person name="Havlak P."/>
            <person name="Hellsten U."/>
            <person name="Kuo D.H."/>
            <person name="Larsson T."/>
            <person name="Lv J."/>
            <person name="Arendt D."/>
            <person name="Savage R."/>
            <person name="Osoegawa K."/>
            <person name="de Jong P."/>
            <person name="Grimwood J."/>
            <person name="Chapman J.A."/>
            <person name="Shapiro H."/>
            <person name="Aerts A."/>
            <person name="Otillar R.P."/>
            <person name="Terry A.Y."/>
            <person name="Boore J.L."/>
            <person name="Grigoriev I.V."/>
            <person name="Lindberg D.R."/>
            <person name="Seaver E.C."/>
            <person name="Weisblat D.A."/>
            <person name="Putnam N.H."/>
            <person name="Rokhsar D.S."/>
        </authorList>
    </citation>
    <scope>NUCLEOTIDE SEQUENCE</scope>
</reference>
<dbReference type="EnsemblMetazoa" id="HelroT110475">
    <property type="protein sequence ID" value="HelroP110475"/>
    <property type="gene ID" value="HelroG110475"/>
</dbReference>
<dbReference type="GO" id="GO:0007169">
    <property type="term" value="P:cell surface receptor protein tyrosine kinase signaling pathway"/>
    <property type="evidence" value="ECO:0000318"/>
    <property type="project" value="GO_Central"/>
</dbReference>
<evidence type="ECO:0000313" key="3">
    <source>
        <dbReference type="EnsemblMetazoa" id="HelroP110475"/>
    </source>
</evidence>
<proteinExistence type="predicted"/>
<dbReference type="GO" id="GO:0005524">
    <property type="term" value="F:ATP binding"/>
    <property type="evidence" value="ECO:0007669"/>
    <property type="project" value="InterPro"/>
</dbReference>
<dbReference type="CTD" id="20195177"/>
<evidence type="ECO:0000313" key="2">
    <source>
        <dbReference type="EMBL" id="ESO07516.1"/>
    </source>
</evidence>
<dbReference type="GO" id="GO:0007399">
    <property type="term" value="P:nervous system development"/>
    <property type="evidence" value="ECO:0000318"/>
    <property type="project" value="GO_Central"/>
</dbReference>
<dbReference type="InterPro" id="IPR001245">
    <property type="entry name" value="Ser-Thr/Tyr_kinase_cat_dom"/>
</dbReference>
<dbReference type="KEGG" id="hro:HELRODRAFT_110475"/>
<dbReference type="EMBL" id="KB096183">
    <property type="protein sequence ID" value="ESO07516.1"/>
    <property type="molecule type" value="Genomic_DNA"/>
</dbReference>
<dbReference type="GeneID" id="20195177"/>
<dbReference type="PIRSF" id="PIRSF000654">
    <property type="entry name" value="Integrin-linked_kinase"/>
    <property type="match status" value="1"/>
</dbReference>
<dbReference type="EMBL" id="AMQM01003466">
    <property type="status" value="NOT_ANNOTATED_CDS"/>
    <property type="molecule type" value="Genomic_DNA"/>
</dbReference>
<dbReference type="Gene3D" id="1.10.510.10">
    <property type="entry name" value="Transferase(Phosphotransferase) domain 1"/>
    <property type="match status" value="1"/>
</dbReference>
<name>T1EF25_HELRO</name>
<dbReference type="AlphaFoldDB" id="T1EF25"/>
<sequence>MIDTIVRDSSIMNNFRHEHVLVVMAICVGFRKEPWIVLPYMSNGDLRSYIKDKSKNFTARQLLQLAQQVAGGMAYLSNLNFVHRELAARNCLLDENLTVKVSDFGLTTELHEIEYFSNNASKFVRLPIKWMAIESLENFLFTTKSDVWSYGVLLWELMTRGVVPYPDLPPQQITSFLNSGKRLKKPKYCPPNVYAMMNDCWLEIPERRPTFTDLVNRLEVLLNPPKRRRVSQKEDDEPLYINARDNLSPSL</sequence>
<feature type="domain" description="Protein kinase" evidence="1">
    <location>
        <begin position="1"/>
        <end position="222"/>
    </location>
</feature>
<dbReference type="PANTHER" id="PTHR24416">
    <property type="entry name" value="TYROSINE-PROTEIN KINASE RECEPTOR"/>
    <property type="match status" value="1"/>
</dbReference>
<dbReference type="GO" id="GO:0005886">
    <property type="term" value="C:plasma membrane"/>
    <property type="evidence" value="ECO:0000318"/>
    <property type="project" value="GO_Central"/>
</dbReference>
<dbReference type="HOGENOM" id="CLU_000288_7_40_1"/>
<dbReference type="CDD" id="cd00192">
    <property type="entry name" value="PTKc"/>
    <property type="match status" value="1"/>
</dbReference>
<dbReference type="FunFam" id="1.10.510.10:FF:001467">
    <property type="entry name" value="Uncharacterized protein"/>
    <property type="match status" value="1"/>
</dbReference>
<dbReference type="PANTHER" id="PTHR24416:SF564">
    <property type="entry name" value="MACROPHAGE-STIMULATING PROTEIN RECEPTOR"/>
    <property type="match status" value="1"/>
</dbReference>
<protein>
    <recommendedName>
        <fullName evidence="1">Protein kinase domain-containing protein</fullName>
    </recommendedName>
</protein>
<keyword evidence="4" id="KW-1185">Reference proteome</keyword>
<dbReference type="InterPro" id="IPR000719">
    <property type="entry name" value="Prot_kinase_dom"/>
</dbReference>
<dbReference type="InParanoid" id="T1EF25"/>
<reference evidence="4" key="1">
    <citation type="submission" date="2012-12" db="EMBL/GenBank/DDBJ databases">
        <authorList>
            <person name="Hellsten U."/>
            <person name="Grimwood J."/>
            <person name="Chapman J.A."/>
            <person name="Shapiro H."/>
            <person name="Aerts A."/>
            <person name="Otillar R.P."/>
            <person name="Terry A.Y."/>
            <person name="Boore J.L."/>
            <person name="Simakov O."/>
            <person name="Marletaz F."/>
            <person name="Cho S.-J."/>
            <person name="Edsinger-Gonzales E."/>
            <person name="Havlak P."/>
            <person name="Kuo D.-H."/>
            <person name="Larsson T."/>
            <person name="Lv J."/>
            <person name="Arendt D."/>
            <person name="Savage R."/>
            <person name="Osoegawa K."/>
            <person name="de Jong P."/>
            <person name="Lindberg D.R."/>
            <person name="Seaver E.C."/>
            <person name="Weisblat D.A."/>
            <person name="Putnam N.H."/>
            <person name="Grigoriev I.V."/>
            <person name="Rokhsar D.S."/>
        </authorList>
    </citation>
    <scope>NUCLEOTIDE SEQUENCE</scope>
</reference>
<evidence type="ECO:0000259" key="1">
    <source>
        <dbReference type="PROSITE" id="PS50011"/>
    </source>
</evidence>
<dbReference type="GO" id="GO:0016477">
    <property type="term" value="P:cell migration"/>
    <property type="evidence" value="ECO:0000318"/>
    <property type="project" value="GO_Central"/>
</dbReference>
<dbReference type="PRINTS" id="PR00109">
    <property type="entry name" value="TYRKINASE"/>
</dbReference>
<accession>T1EF25</accession>
<reference evidence="3" key="3">
    <citation type="submission" date="2015-06" db="UniProtKB">
        <authorList>
            <consortium name="EnsemblMetazoa"/>
        </authorList>
    </citation>
    <scope>IDENTIFICATION</scope>
</reference>
<dbReference type="OMA" id="RDSSIMN"/>
<organism evidence="3 4">
    <name type="scientific">Helobdella robusta</name>
    <name type="common">Californian leech</name>
    <dbReference type="NCBI Taxonomy" id="6412"/>
    <lineage>
        <taxon>Eukaryota</taxon>
        <taxon>Metazoa</taxon>
        <taxon>Spiralia</taxon>
        <taxon>Lophotrochozoa</taxon>
        <taxon>Annelida</taxon>
        <taxon>Clitellata</taxon>
        <taxon>Hirudinea</taxon>
        <taxon>Rhynchobdellida</taxon>
        <taxon>Glossiphoniidae</taxon>
        <taxon>Helobdella</taxon>
    </lineage>
</organism>
<dbReference type="Pfam" id="PF07714">
    <property type="entry name" value="PK_Tyr_Ser-Thr"/>
    <property type="match status" value="1"/>
</dbReference>
<dbReference type="Proteomes" id="UP000015101">
    <property type="component" value="Unassembled WGS sequence"/>
</dbReference>
<dbReference type="SUPFAM" id="SSF56112">
    <property type="entry name" value="Protein kinase-like (PK-like)"/>
    <property type="match status" value="1"/>
</dbReference>
<dbReference type="STRING" id="6412.T1EF25"/>
<dbReference type="PROSITE" id="PS50011">
    <property type="entry name" value="PROTEIN_KINASE_DOM"/>
    <property type="match status" value="1"/>
</dbReference>
<dbReference type="OrthoDB" id="535945at2759"/>
<dbReference type="InterPro" id="IPR011009">
    <property type="entry name" value="Kinase-like_dom_sf"/>
</dbReference>
<dbReference type="eggNOG" id="KOG1095">
    <property type="taxonomic scope" value="Eukaryota"/>
</dbReference>
<dbReference type="InterPro" id="IPR050122">
    <property type="entry name" value="RTK"/>
</dbReference>
<gene>
    <name evidence="3" type="primary">20195177</name>
    <name evidence="2" type="ORF">HELRODRAFT_110475</name>
</gene>